<dbReference type="STRING" id="48699.ENSPLAP00000001618"/>
<evidence type="ECO:0000256" key="1">
    <source>
        <dbReference type="ARBA" id="ARBA00004141"/>
    </source>
</evidence>
<feature type="signal peptide" evidence="8">
    <location>
        <begin position="1"/>
        <end position="26"/>
    </location>
</feature>
<feature type="transmembrane region" description="Helical" evidence="7">
    <location>
        <begin position="257"/>
        <end position="277"/>
    </location>
</feature>
<sequence>MAVSYTKHTSLFPLVFLLCAPLACQSQNTTINSTTTPSNITYLTGVRGCGTGLNPEYRYLCDRRAAWGIVLETLASAGFLLSIGLLLGLLLWTLCTCMSSRHSRCGTVGGSILSMSLFLLATAGIFAITFSFIIGLTPQTCPTRVFLFGVLFALAFSCLLARCLAMLGFAAARGWGEPGVALGLFAVQVIISTEWLIIVLVRDQKPCEYSQKEFAMLQIYVLCLLLISLILSMQILCRSCFTYSYSYTGPTNQQWRAQAATLFVTLLLSACIWVVWIAMLTRGNPEVDRRPVWDDPVLSIALVANGWVLVIGHGLSQVALFCRGEATAQEVPLNFVGWTSPNANIPGLESQKEGKENGSFETDAQQCNKLNEHTAYPEHHRVFQEIDPNKDYTIPRPQTTNFNQPYDEYYGEE</sequence>
<evidence type="ECO:0000256" key="7">
    <source>
        <dbReference type="SAM" id="Phobius"/>
    </source>
</evidence>
<evidence type="ECO:0000259" key="9">
    <source>
        <dbReference type="Pfam" id="PF00003"/>
    </source>
</evidence>
<dbReference type="InterPro" id="IPR051753">
    <property type="entry name" value="RA-inducible_GPCR3"/>
</dbReference>
<dbReference type="GO" id="GO:0070062">
    <property type="term" value="C:extracellular exosome"/>
    <property type="evidence" value="ECO:0007669"/>
    <property type="project" value="TreeGrafter"/>
</dbReference>
<comment type="subcellular location">
    <subcellularLocation>
        <location evidence="1">Membrane</location>
        <topology evidence="1">Multi-pass membrane protein</topology>
    </subcellularLocation>
</comment>
<protein>
    <submittedName>
        <fullName evidence="10">G protein-coupled receptor class C group 5 member D</fullName>
    </submittedName>
</protein>
<dbReference type="GO" id="GO:0030295">
    <property type="term" value="F:protein kinase activator activity"/>
    <property type="evidence" value="ECO:0007669"/>
    <property type="project" value="TreeGrafter"/>
</dbReference>
<dbReference type="Proteomes" id="UP000261500">
    <property type="component" value="Unplaced"/>
</dbReference>
<dbReference type="Pfam" id="PF00003">
    <property type="entry name" value="7tm_3"/>
    <property type="match status" value="1"/>
</dbReference>
<dbReference type="GO" id="GO:0005886">
    <property type="term" value="C:plasma membrane"/>
    <property type="evidence" value="ECO:0007669"/>
    <property type="project" value="TreeGrafter"/>
</dbReference>
<evidence type="ECO:0000256" key="3">
    <source>
        <dbReference type="ARBA" id="ARBA00022692"/>
    </source>
</evidence>
<evidence type="ECO:0000256" key="8">
    <source>
        <dbReference type="SAM" id="SignalP"/>
    </source>
</evidence>
<evidence type="ECO:0000313" key="10">
    <source>
        <dbReference type="Ensembl" id="ENSPLAP00000001618.1"/>
    </source>
</evidence>
<dbReference type="Ensembl" id="ENSPLAT00000014444.1">
    <property type="protein sequence ID" value="ENSPLAP00000001618.1"/>
    <property type="gene ID" value="ENSPLAG00000002705.1"/>
</dbReference>
<dbReference type="GO" id="GO:0043235">
    <property type="term" value="C:receptor complex"/>
    <property type="evidence" value="ECO:0007669"/>
    <property type="project" value="TreeGrafter"/>
</dbReference>
<name>A0A3B3TLZ2_9TELE</name>
<feature type="transmembrane region" description="Helical" evidence="7">
    <location>
        <begin position="65"/>
        <end position="92"/>
    </location>
</feature>
<dbReference type="PANTHER" id="PTHR14511">
    <property type="entry name" value="G PROTEIN COUPLED RECEPTOR, CLASS C, GROUP 5"/>
    <property type="match status" value="1"/>
</dbReference>
<feature type="region of interest" description="Disordered" evidence="6">
    <location>
        <begin position="387"/>
        <end position="413"/>
    </location>
</feature>
<dbReference type="AlphaFoldDB" id="A0A3B3TLZ2"/>
<dbReference type="GO" id="GO:0004930">
    <property type="term" value="F:G protein-coupled receptor activity"/>
    <property type="evidence" value="ECO:0007669"/>
    <property type="project" value="InterPro"/>
</dbReference>
<feature type="domain" description="G-protein coupled receptors family 3 profile" evidence="9">
    <location>
        <begin position="63"/>
        <end position="311"/>
    </location>
</feature>
<keyword evidence="4 7" id="KW-1133">Transmembrane helix</keyword>
<organism evidence="10 11">
    <name type="scientific">Poecilia latipinna</name>
    <name type="common">sailfin molly</name>
    <dbReference type="NCBI Taxonomy" id="48699"/>
    <lineage>
        <taxon>Eukaryota</taxon>
        <taxon>Metazoa</taxon>
        <taxon>Chordata</taxon>
        <taxon>Craniata</taxon>
        <taxon>Vertebrata</taxon>
        <taxon>Euteleostomi</taxon>
        <taxon>Actinopterygii</taxon>
        <taxon>Neopterygii</taxon>
        <taxon>Teleostei</taxon>
        <taxon>Neoteleostei</taxon>
        <taxon>Acanthomorphata</taxon>
        <taxon>Ovalentaria</taxon>
        <taxon>Atherinomorphae</taxon>
        <taxon>Cyprinodontiformes</taxon>
        <taxon>Poeciliidae</taxon>
        <taxon>Poeciliinae</taxon>
        <taxon>Poecilia</taxon>
    </lineage>
</organism>
<proteinExistence type="inferred from homology"/>
<keyword evidence="3 7" id="KW-0812">Transmembrane</keyword>
<reference evidence="10" key="1">
    <citation type="submission" date="2025-08" db="UniProtKB">
        <authorList>
            <consortium name="Ensembl"/>
        </authorList>
    </citation>
    <scope>IDENTIFICATION</scope>
</reference>
<evidence type="ECO:0000256" key="2">
    <source>
        <dbReference type="ARBA" id="ARBA00007242"/>
    </source>
</evidence>
<feature type="transmembrane region" description="Helical" evidence="7">
    <location>
        <begin position="112"/>
        <end position="134"/>
    </location>
</feature>
<feature type="transmembrane region" description="Helical" evidence="7">
    <location>
        <begin position="146"/>
        <end position="172"/>
    </location>
</feature>
<keyword evidence="5 7" id="KW-0472">Membrane</keyword>
<keyword evidence="11" id="KW-1185">Reference proteome</keyword>
<feature type="chain" id="PRO_5017427385" evidence="8">
    <location>
        <begin position="27"/>
        <end position="413"/>
    </location>
</feature>
<evidence type="ECO:0000256" key="6">
    <source>
        <dbReference type="SAM" id="MobiDB-lite"/>
    </source>
</evidence>
<evidence type="ECO:0000256" key="4">
    <source>
        <dbReference type="ARBA" id="ARBA00022989"/>
    </source>
</evidence>
<keyword evidence="8" id="KW-0732">Signal</keyword>
<dbReference type="GeneTree" id="ENSGT00950000182961"/>
<feature type="transmembrane region" description="Helical" evidence="7">
    <location>
        <begin position="214"/>
        <end position="236"/>
    </location>
</feature>
<comment type="similarity">
    <text evidence="2">Belongs to the G-protein coupled receptor 3 family.</text>
</comment>
<evidence type="ECO:0000256" key="5">
    <source>
        <dbReference type="ARBA" id="ARBA00023136"/>
    </source>
</evidence>
<accession>A0A3B3TLZ2</accession>
<feature type="transmembrane region" description="Helical" evidence="7">
    <location>
        <begin position="179"/>
        <end position="202"/>
    </location>
</feature>
<dbReference type="PANTHER" id="PTHR14511:SF7">
    <property type="entry name" value="RETINOIC ACID-INDUCED PROTEIN 3"/>
    <property type="match status" value="1"/>
</dbReference>
<dbReference type="InterPro" id="IPR017978">
    <property type="entry name" value="GPCR_3_C"/>
</dbReference>
<reference evidence="10" key="2">
    <citation type="submission" date="2025-09" db="UniProtKB">
        <authorList>
            <consortium name="Ensembl"/>
        </authorList>
    </citation>
    <scope>IDENTIFICATION</scope>
</reference>
<evidence type="ECO:0000313" key="11">
    <source>
        <dbReference type="Proteomes" id="UP000261500"/>
    </source>
</evidence>